<dbReference type="Pfam" id="PF02201">
    <property type="entry name" value="SWIB"/>
    <property type="match status" value="1"/>
</dbReference>
<reference evidence="2 3" key="1">
    <citation type="submission" date="2019-11" db="EMBL/GenBank/DDBJ databases">
        <title>Whole genome sequence of Oryza granulata.</title>
        <authorList>
            <person name="Li W."/>
        </authorList>
    </citation>
    <scope>NUCLEOTIDE SEQUENCE [LARGE SCALE GENOMIC DNA]</scope>
    <source>
        <strain evidence="3">cv. Menghai</strain>
        <tissue evidence="2">Leaf</tissue>
    </source>
</reference>
<dbReference type="OrthoDB" id="10251073at2759"/>
<evidence type="ECO:0000259" key="1">
    <source>
        <dbReference type="Pfam" id="PF02201"/>
    </source>
</evidence>
<feature type="domain" description="DM2" evidence="1">
    <location>
        <begin position="3"/>
        <end position="40"/>
    </location>
</feature>
<protein>
    <recommendedName>
        <fullName evidence="1">DM2 domain-containing protein</fullName>
    </recommendedName>
</protein>
<dbReference type="InterPro" id="IPR003121">
    <property type="entry name" value="SWIB_MDM2_domain"/>
</dbReference>
<dbReference type="AlphaFoldDB" id="A0A6G1DDE3"/>
<gene>
    <name evidence="2" type="ORF">E2562_002920</name>
</gene>
<sequence length="58" mass="6229">MQPVLVSDALRRFAGGAPEISRAGAVKLIWAHIKANGLQCCSLQVPLMRDDTMHGLNA</sequence>
<organism evidence="2 3">
    <name type="scientific">Oryza meyeriana var. granulata</name>
    <dbReference type="NCBI Taxonomy" id="110450"/>
    <lineage>
        <taxon>Eukaryota</taxon>
        <taxon>Viridiplantae</taxon>
        <taxon>Streptophyta</taxon>
        <taxon>Embryophyta</taxon>
        <taxon>Tracheophyta</taxon>
        <taxon>Spermatophyta</taxon>
        <taxon>Magnoliopsida</taxon>
        <taxon>Liliopsida</taxon>
        <taxon>Poales</taxon>
        <taxon>Poaceae</taxon>
        <taxon>BOP clade</taxon>
        <taxon>Oryzoideae</taxon>
        <taxon>Oryzeae</taxon>
        <taxon>Oryzinae</taxon>
        <taxon>Oryza</taxon>
        <taxon>Oryza meyeriana</taxon>
    </lineage>
</organism>
<keyword evidence="3" id="KW-1185">Reference proteome</keyword>
<dbReference type="Gene3D" id="1.10.245.10">
    <property type="entry name" value="SWIB/MDM2 domain"/>
    <property type="match status" value="1"/>
</dbReference>
<evidence type="ECO:0000313" key="2">
    <source>
        <dbReference type="EMBL" id="KAF0910460.1"/>
    </source>
</evidence>
<name>A0A6G1DDE3_9ORYZ</name>
<accession>A0A6G1DDE3</accession>
<dbReference type="Proteomes" id="UP000479710">
    <property type="component" value="Unassembled WGS sequence"/>
</dbReference>
<evidence type="ECO:0000313" key="3">
    <source>
        <dbReference type="Proteomes" id="UP000479710"/>
    </source>
</evidence>
<dbReference type="SUPFAM" id="SSF47592">
    <property type="entry name" value="SWIB/MDM2 domain"/>
    <property type="match status" value="1"/>
</dbReference>
<dbReference type="InterPro" id="IPR036885">
    <property type="entry name" value="SWIB_MDM2_dom_sf"/>
</dbReference>
<comment type="caution">
    <text evidence="2">The sequence shown here is derived from an EMBL/GenBank/DDBJ whole genome shotgun (WGS) entry which is preliminary data.</text>
</comment>
<dbReference type="EMBL" id="SPHZ02000006">
    <property type="protein sequence ID" value="KAF0910459.1"/>
    <property type="molecule type" value="Genomic_DNA"/>
</dbReference>
<dbReference type="EMBL" id="SPHZ02000006">
    <property type="protein sequence ID" value="KAF0910460.1"/>
    <property type="molecule type" value="Genomic_DNA"/>
</dbReference>
<dbReference type="CDD" id="cd10567">
    <property type="entry name" value="SWIB-MDM2_like"/>
    <property type="match status" value="1"/>
</dbReference>
<proteinExistence type="predicted"/>